<dbReference type="AlphaFoldDB" id="A0A6L2PDL1"/>
<dbReference type="OrthoDB" id="430659at2759"/>
<evidence type="ECO:0000313" key="2">
    <source>
        <dbReference type="Proteomes" id="UP000502823"/>
    </source>
</evidence>
<organism evidence="1 2">
    <name type="scientific">Coptotermes formosanus</name>
    <name type="common">Formosan subterranean termite</name>
    <dbReference type="NCBI Taxonomy" id="36987"/>
    <lineage>
        <taxon>Eukaryota</taxon>
        <taxon>Metazoa</taxon>
        <taxon>Ecdysozoa</taxon>
        <taxon>Arthropoda</taxon>
        <taxon>Hexapoda</taxon>
        <taxon>Insecta</taxon>
        <taxon>Pterygota</taxon>
        <taxon>Neoptera</taxon>
        <taxon>Polyneoptera</taxon>
        <taxon>Dictyoptera</taxon>
        <taxon>Blattodea</taxon>
        <taxon>Blattoidea</taxon>
        <taxon>Termitoidae</taxon>
        <taxon>Rhinotermitidae</taxon>
        <taxon>Coptotermes</taxon>
    </lineage>
</organism>
<gene>
    <name evidence="1" type="ORF">Cfor_08119</name>
</gene>
<dbReference type="Proteomes" id="UP000502823">
    <property type="component" value="Unassembled WGS sequence"/>
</dbReference>
<sequence length="77" mass="8713">MGKQEWQDSSPLCCCEYWNIQQERSHILGCCCNCEDLDDGVERLQAIFFSAFEMDVSSSLSCDKIVASTCLQLHVTL</sequence>
<dbReference type="EMBL" id="BLKM01000227">
    <property type="protein sequence ID" value="GFG30496.1"/>
    <property type="molecule type" value="Genomic_DNA"/>
</dbReference>
<comment type="caution">
    <text evidence="1">The sequence shown here is derived from an EMBL/GenBank/DDBJ whole genome shotgun (WGS) entry which is preliminary data.</text>
</comment>
<dbReference type="InParanoid" id="A0A6L2PDL1"/>
<reference evidence="2" key="1">
    <citation type="submission" date="2020-01" db="EMBL/GenBank/DDBJ databases">
        <title>Draft genome sequence of the Termite Coptotermes fromosanus.</title>
        <authorList>
            <person name="Itakura S."/>
            <person name="Yosikawa Y."/>
            <person name="Umezawa K."/>
        </authorList>
    </citation>
    <scope>NUCLEOTIDE SEQUENCE [LARGE SCALE GENOMIC DNA]</scope>
</reference>
<protein>
    <submittedName>
        <fullName evidence="1">Uncharacterized protein</fullName>
    </submittedName>
</protein>
<proteinExistence type="predicted"/>
<keyword evidence="2" id="KW-1185">Reference proteome</keyword>
<name>A0A6L2PDL1_COPFO</name>
<evidence type="ECO:0000313" key="1">
    <source>
        <dbReference type="EMBL" id="GFG30496.1"/>
    </source>
</evidence>
<accession>A0A6L2PDL1</accession>